<evidence type="ECO:0000313" key="1">
    <source>
        <dbReference type="EMBL" id="MBD3845975.1"/>
    </source>
</evidence>
<dbReference type="RefSeq" id="WP_191124066.1">
    <property type="nucleotide sequence ID" value="NZ_JACXWY010000005.1"/>
</dbReference>
<accession>A0A927E9S1</accession>
<dbReference type="AlphaFoldDB" id="A0A927E9S1"/>
<name>A0A927E9S1_9HYPH</name>
<comment type="caution">
    <text evidence="1">The sequence shown here is derived from an EMBL/GenBank/DDBJ whole genome shotgun (WGS) entry which is preliminary data.</text>
</comment>
<evidence type="ECO:0000313" key="2">
    <source>
        <dbReference type="Proteomes" id="UP000619295"/>
    </source>
</evidence>
<organism evidence="1 2">
    <name type="scientific">Bosea spartocytisi</name>
    <dbReference type="NCBI Taxonomy" id="2773451"/>
    <lineage>
        <taxon>Bacteria</taxon>
        <taxon>Pseudomonadati</taxon>
        <taxon>Pseudomonadota</taxon>
        <taxon>Alphaproteobacteria</taxon>
        <taxon>Hyphomicrobiales</taxon>
        <taxon>Boseaceae</taxon>
        <taxon>Bosea</taxon>
    </lineage>
</organism>
<dbReference type="EMBL" id="JACXWY010000005">
    <property type="protein sequence ID" value="MBD3845975.1"/>
    <property type="molecule type" value="Genomic_DNA"/>
</dbReference>
<sequence length="86" mass="9714">MPRASGRIETISWVPRGLCREEAAYYVGVGPTKFDQLVADRRMPQPKRIDGRVVWDRVQLDMAFSELGEVRENVIDAALRRAGARG</sequence>
<proteinExistence type="predicted"/>
<dbReference type="Proteomes" id="UP000619295">
    <property type="component" value="Unassembled WGS sequence"/>
</dbReference>
<reference evidence="1" key="1">
    <citation type="submission" date="2020-09" db="EMBL/GenBank/DDBJ databases">
        <title>Bosea spartocytisi sp. nov. a root nodule endophyte of Spartocytisus supranubius in the high mountain ecosystem fo the Teide National Park (Canary Islands, Spain).</title>
        <authorList>
            <person name="Pulido-Suarez L."/>
            <person name="Peix A."/>
            <person name="Igual J.M."/>
            <person name="Socas-Perez N."/>
            <person name="Velazquez E."/>
            <person name="Flores-Felix J.D."/>
            <person name="Leon-Barrios M."/>
        </authorList>
    </citation>
    <scope>NUCLEOTIDE SEQUENCE</scope>
    <source>
        <strain evidence="1">SSUT16</strain>
    </source>
</reference>
<keyword evidence="2" id="KW-1185">Reference proteome</keyword>
<gene>
    <name evidence="1" type="ORF">IED13_09720</name>
</gene>
<protein>
    <submittedName>
        <fullName evidence="1">Uncharacterized protein</fullName>
    </submittedName>
</protein>